<dbReference type="InterPro" id="IPR036259">
    <property type="entry name" value="MFS_trans_sf"/>
</dbReference>
<feature type="transmembrane region" description="Helical" evidence="9">
    <location>
        <begin position="407"/>
        <end position="427"/>
    </location>
</feature>
<feature type="transmembrane region" description="Helical" evidence="9">
    <location>
        <begin position="256"/>
        <end position="280"/>
    </location>
</feature>
<organism evidence="11 12">
    <name type="scientific">Streptomyces liliifuscus</name>
    <dbReference type="NCBI Taxonomy" id="2797636"/>
    <lineage>
        <taxon>Bacteria</taxon>
        <taxon>Bacillati</taxon>
        <taxon>Actinomycetota</taxon>
        <taxon>Actinomycetes</taxon>
        <taxon>Kitasatosporales</taxon>
        <taxon>Streptomycetaceae</taxon>
        <taxon>Streptomyces</taxon>
    </lineage>
</organism>
<comment type="similarity">
    <text evidence="2">Belongs to the major facilitator superfamily.</text>
</comment>
<dbReference type="Proteomes" id="UP000595636">
    <property type="component" value="Chromosome"/>
</dbReference>
<evidence type="ECO:0000256" key="6">
    <source>
        <dbReference type="ARBA" id="ARBA00022989"/>
    </source>
</evidence>
<feature type="transmembrane region" description="Helical" evidence="9">
    <location>
        <begin position="119"/>
        <end position="138"/>
    </location>
</feature>
<dbReference type="Gene3D" id="1.20.1250.20">
    <property type="entry name" value="MFS general substrate transporter like domains"/>
    <property type="match status" value="1"/>
</dbReference>
<feature type="transmembrane region" description="Helical" evidence="9">
    <location>
        <begin position="379"/>
        <end position="401"/>
    </location>
</feature>
<evidence type="ECO:0000256" key="1">
    <source>
        <dbReference type="ARBA" id="ARBA00004651"/>
    </source>
</evidence>
<feature type="domain" description="Major facilitator superfamily (MFS) profile" evidence="10">
    <location>
        <begin position="47"/>
        <end position="431"/>
    </location>
</feature>
<protein>
    <submittedName>
        <fullName evidence="11">MFS transporter</fullName>
    </submittedName>
</protein>
<evidence type="ECO:0000256" key="3">
    <source>
        <dbReference type="ARBA" id="ARBA00022448"/>
    </source>
</evidence>
<accession>A0A7T7KV61</accession>
<proteinExistence type="inferred from homology"/>
<evidence type="ECO:0000313" key="12">
    <source>
        <dbReference type="Proteomes" id="UP000595636"/>
    </source>
</evidence>
<dbReference type="GO" id="GO:0022857">
    <property type="term" value="F:transmembrane transporter activity"/>
    <property type="evidence" value="ECO:0007669"/>
    <property type="project" value="InterPro"/>
</dbReference>
<keyword evidence="5 9" id="KW-0812">Transmembrane</keyword>
<evidence type="ECO:0000256" key="7">
    <source>
        <dbReference type="ARBA" id="ARBA00023136"/>
    </source>
</evidence>
<feature type="region of interest" description="Disordered" evidence="8">
    <location>
        <begin position="1"/>
        <end position="25"/>
    </location>
</feature>
<keyword evidence="4" id="KW-1003">Cell membrane</keyword>
<evidence type="ECO:0000313" key="11">
    <source>
        <dbReference type="EMBL" id="QQM39723.1"/>
    </source>
</evidence>
<dbReference type="GO" id="GO:0005886">
    <property type="term" value="C:plasma membrane"/>
    <property type="evidence" value="ECO:0007669"/>
    <property type="project" value="UniProtKB-SubCell"/>
</dbReference>
<evidence type="ECO:0000256" key="5">
    <source>
        <dbReference type="ARBA" id="ARBA00022692"/>
    </source>
</evidence>
<dbReference type="InterPro" id="IPR011701">
    <property type="entry name" value="MFS"/>
</dbReference>
<dbReference type="PANTHER" id="PTHR43271">
    <property type="entry name" value="BLL2771 PROTEIN"/>
    <property type="match status" value="1"/>
</dbReference>
<dbReference type="PANTHER" id="PTHR43271:SF2">
    <property type="entry name" value="BLL2771 PROTEIN"/>
    <property type="match status" value="1"/>
</dbReference>
<keyword evidence="7 9" id="KW-0472">Membrane</keyword>
<keyword evidence="3" id="KW-0813">Transport</keyword>
<dbReference type="Pfam" id="PF07690">
    <property type="entry name" value="MFS_1"/>
    <property type="match status" value="1"/>
</dbReference>
<feature type="transmembrane region" description="Helical" evidence="9">
    <location>
        <begin position="319"/>
        <end position="338"/>
    </location>
</feature>
<dbReference type="PROSITE" id="PS50850">
    <property type="entry name" value="MFS"/>
    <property type="match status" value="1"/>
</dbReference>
<evidence type="ECO:0000256" key="8">
    <source>
        <dbReference type="SAM" id="MobiDB-lite"/>
    </source>
</evidence>
<gene>
    <name evidence="11" type="ORF">JEQ17_09760</name>
</gene>
<dbReference type="InterPro" id="IPR020846">
    <property type="entry name" value="MFS_dom"/>
</dbReference>
<feature type="transmembrane region" description="Helical" evidence="9">
    <location>
        <begin position="176"/>
        <end position="199"/>
    </location>
</feature>
<comment type="subcellular location">
    <subcellularLocation>
        <location evidence="1">Cell membrane</location>
        <topology evidence="1">Multi-pass membrane protein</topology>
    </subcellularLocation>
</comment>
<keyword evidence="6 9" id="KW-1133">Transmembrane helix</keyword>
<dbReference type="AlphaFoldDB" id="A0A7T7KV61"/>
<evidence type="ECO:0000256" key="2">
    <source>
        <dbReference type="ARBA" id="ARBA00008335"/>
    </source>
</evidence>
<feature type="transmembrane region" description="Helical" evidence="9">
    <location>
        <begin position="344"/>
        <end position="367"/>
    </location>
</feature>
<feature type="transmembrane region" description="Helical" evidence="9">
    <location>
        <begin position="144"/>
        <end position="164"/>
    </location>
</feature>
<sequence>MSRLTILRRSPSPTAADRSASPEASDRLAVDRLAVDRLATDPPAPTGSRTASTVALLTTLGVLVVGQMYTVLAMPALMAGSLATTPTQTTWTATAFGFAYAAGFLIAGPLSDRYGPRTVITGGLVGTTVTTLAVSAAPSLTWAVALRIVQGLTAATFAPSAFSYIAGHLAPHRRGIALTCVTSGMLASAVLMQIGAQIVAAGLGWRMVFVLSAALMALSLWPVLHILRPTAALDSGPSLLQAFVAVPRLLRKPRLVALYLATATVMASFVAVYTAVVVAGPPGVAGDNAALLALRASALPALVAVPLLTSVLHRLAAPVRVVLAMFVAAGAVAAGSAPGGDVRVLALVLLVFVAAVAMAAPAVVEIVHAMASHARGAGVALYACSMFLGASLGPQLAGALSGQGFGGILRAVAVLLVVGTLLSLPALTGRRRDL</sequence>
<evidence type="ECO:0000256" key="9">
    <source>
        <dbReference type="SAM" id="Phobius"/>
    </source>
</evidence>
<evidence type="ECO:0000256" key="4">
    <source>
        <dbReference type="ARBA" id="ARBA00022475"/>
    </source>
</evidence>
<name>A0A7T7KV61_9ACTN</name>
<feature type="transmembrane region" description="Helical" evidence="9">
    <location>
        <begin position="205"/>
        <end position="224"/>
    </location>
</feature>
<feature type="transmembrane region" description="Helical" evidence="9">
    <location>
        <begin position="89"/>
        <end position="107"/>
    </location>
</feature>
<feature type="transmembrane region" description="Helical" evidence="9">
    <location>
        <begin position="54"/>
        <end position="77"/>
    </location>
</feature>
<feature type="transmembrane region" description="Helical" evidence="9">
    <location>
        <begin position="292"/>
        <end position="312"/>
    </location>
</feature>
<reference evidence="11 12" key="1">
    <citation type="submission" date="2020-12" db="EMBL/GenBank/DDBJ databases">
        <title>A novel species.</title>
        <authorList>
            <person name="Li K."/>
        </authorList>
    </citation>
    <scope>NUCLEOTIDE SEQUENCE [LARGE SCALE GENOMIC DNA]</scope>
    <source>
        <strain evidence="11 12">ZYC-3</strain>
    </source>
</reference>
<keyword evidence="12" id="KW-1185">Reference proteome</keyword>
<dbReference type="KEGG" id="slf:JEQ17_09760"/>
<dbReference type="SUPFAM" id="SSF103473">
    <property type="entry name" value="MFS general substrate transporter"/>
    <property type="match status" value="1"/>
</dbReference>
<dbReference type="EMBL" id="CP066831">
    <property type="protein sequence ID" value="QQM39723.1"/>
    <property type="molecule type" value="Genomic_DNA"/>
</dbReference>
<evidence type="ECO:0000259" key="10">
    <source>
        <dbReference type="PROSITE" id="PS50850"/>
    </source>
</evidence>